<dbReference type="PANTHER" id="PTHR30093:SF2">
    <property type="entry name" value="TYPE II SECRETION SYSTEM PROTEIN H"/>
    <property type="match status" value="1"/>
</dbReference>
<dbReference type="PANTHER" id="PTHR30093">
    <property type="entry name" value="GENERAL SECRETION PATHWAY PROTEIN G"/>
    <property type="match status" value="1"/>
</dbReference>
<gene>
    <name evidence="2" type="ORF">Pan54_43750</name>
</gene>
<dbReference type="SUPFAM" id="SSF54523">
    <property type="entry name" value="Pili subunits"/>
    <property type="match status" value="1"/>
</dbReference>
<feature type="domain" description="DUF1559" evidence="1">
    <location>
        <begin position="616"/>
        <end position="770"/>
    </location>
</feature>
<evidence type="ECO:0000259" key="1">
    <source>
        <dbReference type="Pfam" id="PF07596"/>
    </source>
</evidence>
<name>A0A5C5XMD9_9PLAN</name>
<organism evidence="2 3">
    <name type="scientific">Rubinisphaera italica</name>
    <dbReference type="NCBI Taxonomy" id="2527969"/>
    <lineage>
        <taxon>Bacteria</taxon>
        <taxon>Pseudomonadati</taxon>
        <taxon>Planctomycetota</taxon>
        <taxon>Planctomycetia</taxon>
        <taxon>Planctomycetales</taxon>
        <taxon>Planctomycetaceae</taxon>
        <taxon>Rubinisphaera</taxon>
    </lineage>
</organism>
<dbReference type="AlphaFoldDB" id="A0A5C5XMD9"/>
<dbReference type="InterPro" id="IPR045584">
    <property type="entry name" value="Pilin-like"/>
</dbReference>
<evidence type="ECO:0000313" key="3">
    <source>
        <dbReference type="Proteomes" id="UP000316095"/>
    </source>
</evidence>
<sequence>MKTKQNRWVFRTVTIGLIAIVFAVSWNVASGLVWQDATAEQMMPQGTFLYAEFEGTTENAEAYKETAEYAAFVDSGLADLFQKVVDFAIARDNTGKAEGIKAALDDLINHGFILSASLAEEQDQLIPSVRFIFNEGGAWTSDAVNLLQEMLAEKDIDVEMQTVGRRQIASFIIPDSPGIEVGMWKEGESMVVVVGPDVVNSTMACISGDAPNISQNERLQAVLKAETDFEQTGLSWLDWQALQNKYGGITLPIPQQLTIAEVLEIAGLDKLDSVINRGGYRGESQWTETSIVGLGQQDGPMLTLKDLPPLPSKPNWFNVFQCDPAALHDQLVSLAKNNSGLMGPDGEEQVNQIIESLPQMLGFDPKADLLDHLGNVACIYDDANGGVFGTGITFCVKLKNPEGIESFIDAQMARLEKAEENGEYLELPVYPYRIEQDGKDLIVFDITGDGDQTFQYGALRVVDDWLVVGLMPQSIKSFQLRVDGKLPAWEPDAEYQAALAELPKEFTSLTAVNTRDTYQMMLNWGMVFLPILQQSVMDNVLEIDEEMPFYVEDFPPAEAITAPMFPNLAVSVADENGIKFYSRSSTVGIPMMGGNSGMSSVGVAGVGVALLLPAVQQARAAARGAQSKNNMRQIGLAMHNYADTYGHFPSGTMENAELKPDERLSWAASILPFIEEGFVYEQLQKDQAWNAGENEVTATFMISTYMDPAQNQNFEEFAPIHYAGIAGTGKNAATLKIGQPGCGIFGYDRETRFRDITDGTSNTMMVTQVNDDIGPWAQGGKSTIRSLTKQPYINGPDGIGGPFQNDVVFVLMADGAVRAVSANVDPKTFENLAEMADGNVVGEF</sequence>
<dbReference type="Proteomes" id="UP000316095">
    <property type="component" value="Unassembled WGS sequence"/>
</dbReference>
<comment type="caution">
    <text evidence="2">The sequence shown here is derived from an EMBL/GenBank/DDBJ whole genome shotgun (WGS) entry which is preliminary data.</text>
</comment>
<evidence type="ECO:0000313" key="2">
    <source>
        <dbReference type="EMBL" id="TWT63621.1"/>
    </source>
</evidence>
<keyword evidence="3" id="KW-1185">Reference proteome</keyword>
<proteinExistence type="predicted"/>
<dbReference type="RefSeq" id="WP_165441895.1">
    <property type="nucleotide sequence ID" value="NZ_SJPG01000001.1"/>
</dbReference>
<dbReference type="InterPro" id="IPR011453">
    <property type="entry name" value="DUF1559"/>
</dbReference>
<accession>A0A5C5XMD9</accession>
<dbReference type="EMBL" id="SJPG01000001">
    <property type="protein sequence ID" value="TWT63621.1"/>
    <property type="molecule type" value="Genomic_DNA"/>
</dbReference>
<protein>
    <recommendedName>
        <fullName evidence="1">DUF1559 domain-containing protein</fullName>
    </recommendedName>
</protein>
<reference evidence="2 3" key="1">
    <citation type="submission" date="2019-02" db="EMBL/GenBank/DDBJ databases">
        <title>Deep-cultivation of Planctomycetes and their phenomic and genomic characterization uncovers novel biology.</title>
        <authorList>
            <person name="Wiegand S."/>
            <person name="Jogler M."/>
            <person name="Boedeker C."/>
            <person name="Pinto D."/>
            <person name="Vollmers J."/>
            <person name="Rivas-Marin E."/>
            <person name="Kohn T."/>
            <person name="Peeters S.H."/>
            <person name="Heuer A."/>
            <person name="Rast P."/>
            <person name="Oberbeckmann S."/>
            <person name="Bunk B."/>
            <person name="Jeske O."/>
            <person name="Meyerdierks A."/>
            <person name="Storesund J.E."/>
            <person name="Kallscheuer N."/>
            <person name="Luecker S."/>
            <person name="Lage O.M."/>
            <person name="Pohl T."/>
            <person name="Merkel B.J."/>
            <person name="Hornburger P."/>
            <person name="Mueller R.-W."/>
            <person name="Bruemmer F."/>
            <person name="Labrenz M."/>
            <person name="Spormann A.M."/>
            <person name="Op Den Camp H."/>
            <person name="Overmann J."/>
            <person name="Amann R."/>
            <person name="Jetten M.S.M."/>
            <person name="Mascher T."/>
            <person name="Medema M.H."/>
            <person name="Devos D.P."/>
            <person name="Kaster A.-K."/>
            <person name="Ovreas L."/>
            <person name="Rohde M."/>
            <person name="Galperin M.Y."/>
            <person name="Jogler C."/>
        </authorList>
    </citation>
    <scope>NUCLEOTIDE SEQUENCE [LARGE SCALE GENOMIC DNA]</scope>
    <source>
        <strain evidence="2 3">Pan54</strain>
    </source>
</reference>
<dbReference type="Pfam" id="PF07596">
    <property type="entry name" value="SBP_bac_10"/>
    <property type="match status" value="1"/>
</dbReference>